<feature type="domain" description="HTH tetR-type" evidence="3">
    <location>
        <begin position="2"/>
        <end position="62"/>
    </location>
</feature>
<dbReference type="InterPro" id="IPR001647">
    <property type="entry name" value="HTH_TetR"/>
</dbReference>
<evidence type="ECO:0000256" key="1">
    <source>
        <dbReference type="ARBA" id="ARBA00023125"/>
    </source>
</evidence>
<dbReference type="Gene3D" id="1.10.357.10">
    <property type="entry name" value="Tetracycline Repressor, domain 2"/>
    <property type="match status" value="1"/>
</dbReference>
<sequence>MEEKRLEIIESSLKLFCQYGIKSISMDDIARELGMSKKTLYQHIDDKNKLVEEALQLANMKDIEVMAVFKRPDLNAIEQFFEFKKLMEPHIGQYQPTILFDLKKYYPALLYDFKEKQKEFIMEAYIANIKKGKQEGLYHEDIIDSIIARLLLAHHLFTFDDTNGLFTVNELREMELFSEVFKYHFRGVCTEKGMQEVDKLFCEKNYENK</sequence>
<evidence type="ECO:0000259" key="3">
    <source>
        <dbReference type="PROSITE" id="PS50977"/>
    </source>
</evidence>
<dbReference type="Pfam" id="PF00440">
    <property type="entry name" value="TetR_N"/>
    <property type="match status" value="1"/>
</dbReference>
<dbReference type="RefSeq" id="WP_212224442.1">
    <property type="nucleotide sequence ID" value="NZ_JAGUCN010000001.1"/>
</dbReference>
<evidence type="ECO:0000256" key="2">
    <source>
        <dbReference type="PROSITE-ProRule" id="PRU00335"/>
    </source>
</evidence>
<accession>A0ABS5K577</accession>
<keyword evidence="5" id="KW-1185">Reference proteome</keyword>
<name>A0ABS5K577_9BACT</name>
<gene>
    <name evidence="4" type="ORF">KEM09_01680</name>
</gene>
<protein>
    <submittedName>
        <fullName evidence="4">TetR/AcrR family transcriptional regulator</fullName>
    </submittedName>
</protein>
<feature type="DNA-binding region" description="H-T-H motif" evidence="2">
    <location>
        <begin position="25"/>
        <end position="44"/>
    </location>
</feature>
<comment type="caution">
    <text evidence="4">The sequence shown here is derived from an EMBL/GenBank/DDBJ whole genome shotgun (WGS) entry which is preliminary data.</text>
</comment>
<evidence type="ECO:0000313" key="5">
    <source>
        <dbReference type="Proteomes" id="UP000721861"/>
    </source>
</evidence>
<evidence type="ECO:0000313" key="4">
    <source>
        <dbReference type="EMBL" id="MBS2210092.1"/>
    </source>
</evidence>
<dbReference type="Proteomes" id="UP000721861">
    <property type="component" value="Unassembled WGS sequence"/>
</dbReference>
<dbReference type="PROSITE" id="PS50977">
    <property type="entry name" value="HTH_TETR_2"/>
    <property type="match status" value="1"/>
</dbReference>
<dbReference type="InterPro" id="IPR050624">
    <property type="entry name" value="HTH-type_Tx_Regulator"/>
</dbReference>
<dbReference type="EMBL" id="JAGUCN010000001">
    <property type="protein sequence ID" value="MBS2210092.1"/>
    <property type="molecule type" value="Genomic_DNA"/>
</dbReference>
<keyword evidence="1 2" id="KW-0238">DNA-binding</keyword>
<dbReference type="PRINTS" id="PR00455">
    <property type="entry name" value="HTHTETR"/>
</dbReference>
<organism evidence="4 5">
    <name type="scientific">Carboxylicivirga mesophila</name>
    <dbReference type="NCBI Taxonomy" id="1166478"/>
    <lineage>
        <taxon>Bacteria</taxon>
        <taxon>Pseudomonadati</taxon>
        <taxon>Bacteroidota</taxon>
        <taxon>Bacteroidia</taxon>
        <taxon>Marinilabiliales</taxon>
        <taxon>Marinilabiliaceae</taxon>
        <taxon>Carboxylicivirga</taxon>
    </lineage>
</organism>
<dbReference type="InterPro" id="IPR009057">
    <property type="entry name" value="Homeodomain-like_sf"/>
</dbReference>
<dbReference type="SUPFAM" id="SSF46689">
    <property type="entry name" value="Homeodomain-like"/>
    <property type="match status" value="1"/>
</dbReference>
<proteinExistence type="predicted"/>
<dbReference type="PANTHER" id="PTHR43479:SF11">
    <property type="entry name" value="ACREF_ENVCD OPERON REPRESSOR-RELATED"/>
    <property type="match status" value="1"/>
</dbReference>
<reference evidence="4 5" key="1">
    <citation type="journal article" date="2014" name="Int. J. Syst. Evol. Microbiol.">
        <title>Carboxylicivirga gen. nov. in the family Marinilabiliaceae with two novel species, Carboxylicivirga mesophila sp. nov. and Carboxylicivirga taeanensis sp. nov., and reclassification of Cytophaga fermentans as Saccharicrinis fermentans gen. nov., comb. nov.</title>
        <authorList>
            <person name="Yang S.H."/>
            <person name="Seo H.S."/>
            <person name="Woo J.H."/>
            <person name="Oh H.M."/>
            <person name="Jang H."/>
            <person name="Lee J.H."/>
            <person name="Kim S.J."/>
            <person name="Kwon K.K."/>
        </authorList>
    </citation>
    <scope>NUCLEOTIDE SEQUENCE [LARGE SCALE GENOMIC DNA]</scope>
    <source>
        <strain evidence="4 5">JCM 18290</strain>
    </source>
</reference>
<dbReference type="PANTHER" id="PTHR43479">
    <property type="entry name" value="ACREF/ENVCD OPERON REPRESSOR-RELATED"/>
    <property type="match status" value="1"/>
</dbReference>